<evidence type="ECO:0000313" key="2">
    <source>
        <dbReference type="Proteomes" id="UP000359050"/>
    </source>
</evidence>
<name>A0A5Q2WPR4_9CAUD</name>
<protein>
    <submittedName>
        <fullName evidence="1">Uncharacterized protein</fullName>
    </submittedName>
</protein>
<reference evidence="1 2" key="1">
    <citation type="submission" date="2019-08" db="EMBL/GenBank/DDBJ databases">
        <authorList>
            <person name="Anderson K.N."/>
            <person name="Nick C.D."/>
            <person name="Roberts T.L."/>
            <person name="Webster M."/>
            <person name="Summerhill K.A."/>
            <person name="Layton S.R."/>
            <person name="Smith B.R."/>
            <person name="Hughes L.E."/>
            <person name="Garlena R.A."/>
            <person name="Russell D.A."/>
            <person name="Pope W.H."/>
            <person name="Jacobs-Sera D."/>
            <person name="Hatfull G.F."/>
        </authorList>
    </citation>
    <scope>NUCLEOTIDE SEQUENCE [LARGE SCALE GENOMIC DNA]</scope>
</reference>
<organism evidence="1 2">
    <name type="scientific">Streptomyces phage Limpid</name>
    <dbReference type="NCBI Taxonomy" id="2653770"/>
    <lineage>
        <taxon>Viruses</taxon>
        <taxon>Duplodnaviria</taxon>
        <taxon>Heunggongvirae</taxon>
        <taxon>Uroviricota</taxon>
        <taxon>Caudoviricetes</taxon>
        <taxon>Stanwilliamsviridae</taxon>
        <taxon>Loccivirinae</taxon>
        <taxon>Annadreamyvirus</taxon>
        <taxon>Annadreamyvirus annadreamy</taxon>
    </lineage>
</organism>
<accession>A0A5Q2WPR4</accession>
<sequence>MKGRSEMPYGLAQTDTAEWIMSRANDGNVSERIKLESENSDMTLSVIIDGALSEEFDFESGGFGVNVADWVAEFLEREGITDFDILLSEIDSPDCVYRKSGYSE</sequence>
<proteinExistence type="predicted"/>
<gene>
    <name evidence="1" type="primary">268</name>
    <name evidence="1" type="ORF">SEA_LIMPID_268</name>
</gene>
<dbReference type="Proteomes" id="UP000359050">
    <property type="component" value="Genome"/>
</dbReference>
<dbReference type="EMBL" id="MN369754">
    <property type="protein sequence ID" value="QGH79569.1"/>
    <property type="molecule type" value="Genomic_DNA"/>
</dbReference>
<evidence type="ECO:0000313" key="1">
    <source>
        <dbReference type="EMBL" id="QGH79569.1"/>
    </source>
</evidence>